<dbReference type="EMBL" id="AP027142">
    <property type="protein sequence ID" value="BDV33124.1"/>
    <property type="molecule type" value="Genomic_DNA"/>
</dbReference>
<keyword evidence="2" id="KW-1185">Reference proteome</keyword>
<dbReference type="Proteomes" id="UP001317629">
    <property type="component" value="Chromosome"/>
</dbReference>
<accession>A0ABN6VD16</accession>
<dbReference type="RefSeq" id="WP_281930438.1">
    <property type="nucleotide sequence ID" value="NZ_AP027142.1"/>
</dbReference>
<reference evidence="1 2" key="1">
    <citation type="journal article" date="2023" name="Int. J. Syst. Evol. Microbiol.">
        <title>Methylocystis iwaonis sp. nov., a type II methane-oxidizing bacterium from surface soil of a rice paddy field in Japan, and emended description of the genus Methylocystis (ex Whittenbury et al. 1970) Bowman et al. 1993.</title>
        <authorList>
            <person name="Kaise H."/>
            <person name="Sawadogo J.B."/>
            <person name="Alam M.S."/>
            <person name="Ueno C."/>
            <person name="Dianou D."/>
            <person name="Shinjo R."/>
            <person name="Asakawa S."/>
        </authorList>
    </citation>
    <scope>NUCLEOTIDE SEQUENCE [LARGE SCALE GENOMIC DNA]</scope>
    <source>
        <strain evidence="1 2">SS37A-Re</strain>
    </source>
</reference>
<evidence type="ECO:0000313" key="2">
    <source>
        <dbReference type="Proteomes" id="UP001317629"/>
    </source>
</evidence>
<proteinExistence type="predicted"/>
<name>A0ABN6VD16_9HYPH</name>
<evidence type="ECO:0000313" key="1">
    <source>
        <dbReference type="EMBL" id="BDV33124.1"/>
    </source>
</evidence>
<evidence type="ECO:0008006" key="3">
    <source>
        <dbReference type="Google" id="ProtNLM"/>
    </source>
</evidence>
<organism evidence="1 2">
    <name type="scientific">Methylocystis iwaonis</name>
    <dbReference type="NCBI Taxonomy" id="2885079"/>
    <lineage>
        <taxon>Bacteria</taxon>
        <taxon>Pseudomonadati</taxon>
        <taxon>Pseudomonadota</taxon>
        <taxon>Alphaproteobacteria</taxon>
        <taxon>Hyphomicrobiales</taxon>
        <taxon>Methylocystaceae</taxon>
        <taxon>Methylocystis</taxon>
    </lineage>
</organism>
<gene>
    <name evidence="1" type="ORF">SS37A_06530</name>
</gene>
<sequence length="100" mass="11364">MADEQDNLVLHLLREMRANMATKEDIADLRAEVHSLRADVASDIHTLDEKISVTRKELSDQIVGLRRAVVEYHSAVIGHGVIISELEARLRRVEQQLNLQ</sequence>
<protein>
    <recommendedName>
        <fullName evidence="3">DUF4164 family protein</fullName>
    </recommendedName>
</protein>